<evidence type="ECO:0000256" key="1">
    <source>
        <dbReference type="SAM" id="MobiDB-lite"/>
    </source>
</evidence>
<dbReference type="EMBL" id="JBBNAE010000004">
    <property type="protein sequence ID" value="KAK9129840.1"/>
    <property type="molecule type" value="Genomic_DNA"/>
</dbReference>
<name>A0AAP0JAZ8_9MAGN</name>
<comment type="caution">
    <text evidence="2">The sequence shown here is derived from an EMBL/GenBank/DDBJ whole genome shotgun (WGS) entry which is preliminary data.</text>
</comment>
<organism evidence="2 3">
    <name type="scientific">Stephania japonica</name>
    <dbReference type="NCBI Taxonomy" id="461633"/>
    <lineage>
        <taxon>Eukaryota</taxon>
        <taxon>Viridiplantae</taxon>
        <taxon>Streptophyta</taxon>
        <taxon>Embryophyta</taxon>
        <taxon>Tracheophyta</taxon>
        <taxon>Spermatophyta</taxon>
        <taxon>Magnoliopsida</taxon>
        <taxon>Ranunculales</taxon>
        <taxon>Menispermaceae</taxon>
        <taxon>Menispermoideae</taxon>
        <taxon>Cissampelideae</taxon>
        <taxon>Stephania</taxon>
    </lineage>
</organism>
<dbReference type="AlphaFoldDB" id="A0AAP0JAZ8"/>
<gene>
    <name evidence="2" type="ORF">Sjap_010327</name>
</gene>
<sequence length="73" mass="8158">MPSMRGGGGCSSREKTTENERDVRPRETERKRVGRERDDLRQVGTPARRVRSLVRAGTRGGMGEAAVVCREDE</sequence>
<evidence type="ECO:0000313" key="3">
    <source>
        <dbReference type="Proteomes" id="UP001417504"/>
    </source>
</evidence>
<protein>
    <submittedName>
        <fullName evidence="2">Uncharacterized protein</fullName>
    </submittedName>
</protein>
<dbReference type="Proteomes" id="UP001417504">
    <property type="component" value="Unassembled WGS sequence"/>
</dbReference>
<feature type="region of interest" description="Disordered" evidence="1">
    <location>
        <begin position="1"/>
        <end position="46"/>
    </location>
</feature>
<accession>A0AAP0JAZ8</accession>
<proteinExistence type="predicted"/>
<reference evidence="2 3" key="1">
    <citation type="submission" date="2024-01" db="EMBL/GenBank/DDBJ databases">
        <title>Genome assemblies of Stephania.</title>
        <authorList>
            <person name="Yang L."/>
        </authorList>
    </citation>
    <scope>NUCLEOTIDE SEQUENCE [LARGE SCALE GENOMIC DNA]</scope>
    <source>
        <strain evidence="2">QJT</strain>
        <tissue evidence="2">Leaf</tissue>
    </source>
</reference>
<feature type="compositionally biased region" description="Basic and acidic residues" evidence="1">
    <location>
        <begin position="12"/>
        <end position="41"/>
    </location>
</feature>
<evidence type="ECO:0000313" key="2">
    <source>
        <dbReference type="EMBL" id="KAK9129840.1"/>
    </source>
</evidence>
<feature type="compositionally biased region" description="Gly residues" evidence="1">
    <location>
        <begin position="1"/>
        <end position="10"/>
    </location>
</feature>
<keyword evidence="3" id="KW-1185">Reference proteome</keyword>